<dbReference type="GO" id="GO:0006265">
    <property type="term" value="P:DNA topological change"/>
    <property type="evidence" value="ECO:0007669"/>
    <property type="project" value="UniProtKB-UniRule"/>
</dbReference>
<dbReference type="SMART" id="SM00434">
    <property type="entry name" value="TOP4c"/>
    <property type="match status" value="1"/>
</dbReference>
<dbReference type="PANTHER" id="PTHR43493:SF5">
    <property type="entry name" value="DNA GYRASE SUBUNIT A, CHLOROPLASTIC_MITOCHONDRIAL"/>
    <property type="match status" value="1"/>
</dbReference>
<comment type="catalytic activity">
    <reaction evidence="1 7">
        <text>ATP-dependent breakage, passage and rejoining of double-stranded DNA.</text>
        <dbReference type="EC" id="5.6.2.2"/>
    </reaction>
</comment>
<dbReference type="AlphaFoldDB" id="A0A7R9T322"/>
<dbReference type="SUPFAM" id="SSF56719">
    <property type="entry name" value="Type II DNA topoisomerase"/>
    <property type="match status" value="1"/>
</dbReference>
<feature type="compositionally biased region" description="Acidic residues" evidence="9">
    <location>
        <begin position="744"/>
        <end position="758"/>
    </location>
</feature>
<dbReference type="CDD" id="cd00187">
    <property type="entry name" value="TOP4c"/>
    <property type="match status" value="1"/>
</dbReference>
<evidence type="ECO:0000313" key="11">
    <source>
        <dbReference type="EMBL" id="CAD8223272.1"/>
    </source>
</evidence>
<dbReference type="FunFam" id="3.30.1360.40:FF:000002">
    <property type="entry name" value="DNA gyrase subunit A"/>
    <property type="match status" value="1"/>
</dbReference>
<dbReference type="GO" id="GO:0009330">
    <property type="term" value="C:DNA topoisomerase type II (double strand cut, ATP-hydrolyzing) complex"/>
    <property type="evidence" value="ECO:0007669"/>
    <property type="project" value="TreeGrafter"/>
</dbReference>
<feature type="region of interest" description="Disordered" evidence="9">
    <location>
        <begin position="744"/>
        <end position="763"/>
    </location>
</feature>
<dbReference type="PANTHER" id="PTHR43493">
    <property type="entry name" value="DNA GYRASE/TOPOISOMERASE SUBUNIT A"/>
    <property type="match status" value="1"/>
</dbReference>
<evidence type="ECO:0000259" key="10">
    <source>
        <dbReference type="PROSITE" id="PS52040"/>
    </source>
</evidence>
<dbReference type="Pfam" id="PF03989">
    <property type="entry name" value="DNA_gyraseA_C"/>
    <property type="match status" value="3"/>
</dbReference>
<protein>
    <recommendedName>
        <fullName evidence="3">DNA topoisomerase (ATP-hydrolyzing)</fullName>
        <ecNumber evidence="3">5.6.2.2</ecNumber>
    </recommendedName>
</protein>
<reference evidence="11" key="1">
    <citation type="submission" date="2021-01" db="EMBL/GenBank/DDBJ databases">
        <authorList>
            <person name="Corre E."/>
            <person name="Pelletier E."/>
            <person name="Niang G."/>
            <person name="Scheremetjew M."/>
            <person name="Finn R."/>
            <person name="Kale V."/>
            <person name="Holt S."/>
            <person name="Cochrane G."/>
            <person name="Meng A."/>
            <person name="Brown T."/>
            <person name="Cohen L."/>
        </authorList>
    </citation>
    <scope>NUCLEOTIDE SEQUENCE</scope>
    <source>
        <strain evidence="11">Clade-A-BCC118000</strain>
    </source>
</reference>
<dbReference type="Gene3D" id="1.10.268.10">
    <property type="entry name" value="Topoisomerase, domain 3"/>
    <property type="match status" value="1"/>
</dbReference>
<dbReference type="FunFam" id="1.10.268.10:FF:000001">
    <property type="entry name" value="DNA gyrase subunit A"/>
    <property type="match status" value="1"/>
</dbReference>
<dbReference type="Gene3D" id="2.120.10.90">
    <property type="entry name" value="DNA gyrase/topoisomerase IV, subunit A, C-terminal"/>
    <property type="match status" value="1"/>
</dbReference>
<evidence type="ECO:0000256" key="4">
    <source>
        <dbReference type="ARBA" id="ARBA00023029"/>
    </source>
</evidence>
<keyword evidence="6 7" id="KW-0413">Isomerase</keyword>
<dbReference type="InterPro" id="IPR050220">
    <property type="entry name" value="Type_II_DNA_Topoisomerases"/>
</dbReference>
<dbReference type="InterPro" id="IPR006691">
    <property type="entry name" value="GyrA/parC_rep"/>
</dbReference>
<proteinExistence type="inferred from homology"/>
<evidence type="ECO:0000256" key="7">
    <source>
        <dbReference type="PROSITE-ProRule" id="PRU01384"/>
    </source>
</evidence>
<feature type="coiled-coil region" evidence="8">
    <location>
        <begin position="462"/>
        <end position="489"/>
    </location>
</feature>
<dbReference type="EC" id="5.6.2.2" evidence="3"/>
<feature type="region of interest" description="Disordered" evidence="9">
    <location>
        <begin position="1"/>
        <end position="21"/>
    </location>
</feature>
<dbReference type="InterPro" id="IPR002205">
    <property type="entry name" value="Topo_IIA_dom_A"/>
</dbReference>
<name>A0A7R9T322_9CHLO</name>
<evidence type="ECO:0000256" key="2">
    <source>
        <dbReference type="ARBA" id="ARBA00008263"/>
    </source>
</evidence>
<feature type="domain" description="Topo IIA-type catalytic" evidence="10">
    <location>
        <begin position="61"/>
        <end position="533"/>
    </location>
</feature>
<dbReference type="GO" id="GO:0005737">
    <property type="term" value="C:cytoplasm"/>
    <property type="evidence" value="ECO:0007669"/>
    <property type="project" value="TreeGrafter"/>
</dbReference>
<dbReference type="GO" id="GO:0003677">
    <property type="term" value="F:DNA binding"/>
    <property type="evidence" value="ECO:0007669"/>
    <property type="project" value="UniProtKB-UniRule"/>
</dbReference>
<gene>
    <name evidence="11" type="ORF">OLUC0939_LOCUS3996</name>
</gene>
<dbReference type="PROSITE" id="PS52040">
    <property type="entry name" value="TOPO_IIA"/>
    <property type="match status" value="1"/>
</dbReference>
<dbReference type="SUPFAM" id="SSF101904">
    <property type="entry name" value="GyrA/ParC C-terminal domain-like"/>
    <property type="match status" value="1"/>
</dbReference>
<accession>A0A7R9T322</accession>
<sequence>MGSNFKPTTTRTTRATARRATRTYATATGSAEEKIIDVELASEAKTSYLSYAMSVIVGRALPDARDGLKPVHRRILYGMHELGLRADKPHRKCARVVGDVLGKYHPHGDGSVYEALVRLAQDFSMSAPLVDGHGNFGSLDDDPPAAMRYTECRLNKLAEKGLLADIGNECVNFTETFDGSQTEPEVLPARVPNLLINGSSGIAVAVATNMAPHNLGESVDALCALAKNPDCSLDELMALLPAPDFPTGGVVTNKSGMKEIYETGKGGVTLRGRATIERVSAARGSLDKDAVVISEIPYQTNKARLVEQIADHVNGRTIDGISDIRDESDRDGMRVVIEIKRGYDAASVLEELYAKTKLEVKFFVNNVALIDNKPTVMPLRQILDEFIKFRVDTIERRTRFMLSKAQDRKHLVEGFSIVLADADGVVKIIRKSKDGPSASKKLRESHGLSDIQADSILAMPLRRLTGLEADKLDAELKELNEQIAHFQGLLSDKSKVIDVLVQEAMEAKEAFARPRRTSLEQIESLSGVEDDSPPKDNILTLSERGYVKRICPKNFGAQNRGTRGKRMSKLRANDELSKAMHCKDSDQILFFSDRGRVQKLSAKAIPQSELNTIGVPATSLLNTFAKRNQNVTAMLSTNMKQDEVADDQVVVMLTSQGKVSVASAASMLGHKGKKVITLDKGDRLQQVMFARTSDHLFITGTGKAGKGLILHCRVGDFRVVKSACRPISGIKTMGEKKVAEAVVEDAGDDEDDDEDDGELLPPKTVGMAIVPGERMVSASEEFGPFILFTTKKGKGKVVAANSYRLLGRGRSGVMCMKFKKGDDDALATITLVDRIGDDVTDEVLLSTTGGISNRIAVNDLPKRSDPLALGAAIIKLDATDALKSANLLPSEVASELA</sequence>
<dbReference type="Gene3D" id="3.90.199.10">
    <property type="entry name" value="Topoisomerase II, domain 5"/>
    <property type="match status" value="1"/>
</dbReference>
<evidence type="ECO:0000256" key="3">
    <source>
        <dbReference type="ARBA" id="ARBA00012895"/>
    </source>
</evidence>
<dbReference type="GO" id="GO:0003918">
    <property type="term" value="F:DNA topoisomerase type II (double strand cut, ATP-hydrolyzing) activity"/>
    <property type="evidence" value="ECO:0007669"/>
    <property type="project" value="UniProtKB-EC"/>
</dbReference>
<feature type="active site" description="O-(5'-phospho-DNA)-tyrosine intermediate" evidence="7">
    <location>
        <position position="149"/>
    </location>
</feature>
<keyword evidence="5 7" id="KW-0238">DNA-binding</keyword>
<evidence type="ECO:0000256" key="8">
    <source>
        <dbReference type="SAM" id="Coils"/>
    </source>
</evidence>
<dbReference type="InterPro" id="IPR013757">
    <property type="entry name" value="Topo_IIA_A_a_sf"/>
</dbReference>
<dbReference type="GO" id="GO:0005524">
    <property type="term" value="F:ATP binding"/>
    <property type="evidence" value="ECO:0007669"/>
    <property type="project" value="InterPro"/>
</dbReference>
<evidence type="ECO:0000256" key="9">
    <source>
        <dbReference type="SAM" id="MobiDB-lite"/>
    </source>
</evidence>
<comment type="similarity">
    <text evidence="2">Belongs to the type II topoisomerase GyrA/ParC subunit family.</text>
</comment>
<dbReference type="EMBL" id="HBDX01004647">
    <property type="protein sequence ID" value="CAD8223272.1"/>
    <property type="molecule type" value="Transcribed_RNA"/>
</dbReference>
<evidence type="ECO:0000256" key="6">
    <source>
        <dbReference type="ARBA" id="ARBA00023235"/>
    </source>
</evidence>
<dbReference type="InterPro" id="IPR013760">
    <property type="entry name" value="Topo_IIA-like_dom_sf"/>
</dbReference>
<keyword evidence="4 7" id="KW-0799">Topoisomerase</keyword>
<dbReference type="InterPro" id="IPR035516">
    <property type="entry name" value="Gyrase/topoIV_suA_C"/>
</dbReference>
<dbReference type="NCBIfam" id="NF004044">
    <property type="entry name" value="PRK05561.1"/>
    <property type="match status" value="1"/>
</dbReference>
<dbReference type="InterPro" id="IPR013758">
    <property type="entry name" value="Topo_IIA_A/C_ab"/>
</dbReference>
<evidence type="ECO:0000256" key="1">
    <source>
        <dbReference type="ARBA" id="ARBA00000185"/>
    </source>
</evidence>
<evidence type="ECO:0000256" key="5">
    <source>
        <dbReference type="ARBA" id="ARBA00023125"/>
    </source>
</evidence>
<keyword evidence="8" id="KW-0175">Coiled coil</keyword>
<dbReference type="Pfam" id="PF00521">
    <property type="entry name" value="DNA_topoisoIV"/>
    <property type="match status" value="1"/>
</dbReference>
<organism evidence="11">
    <name type="scientific">Ostreococcus sp. 'lucimarinus'</name>
    <dbReference type="NCBI Taxonomy" id="242159"/>
    <lineage>
        <taxon>Eukaryota</taxon>
        <taxon>Viridiplantae</taxon>
        <taxon>Chlorophyta</taxon>
        <taxon>Mamiellophyceae</taxon>
        <taxon>Mamiellales</taxon>
        <taxon>Bathycoccaceae</taxon>
        <taxon>Ostreococcus</taxon>
    </lineage>
</organism>
<dbReference type="Gene3D" id="3.30.1360.40">
    <property type="match status" value="1"/>
</dbReference>